<proteinExistence type="predicted"/>
<dbReference type="EMBL" id="VIBQ01000009">
    <property type="protein sequence ID" value="KAB8336854.1"/>
    <property type="molecule type" value="Genomic_DNA"/>
</dbReference>
<protein>
    <submittedName>
        <fullName evidence="1">Uncharacterized protein</fullName>
    </submittedName>
</protein>
<sequence length="136" mass="15078">MVGSHVERSRISNFRSPQSFPRDRCFGSLLDNGLSRLRHEVHPREIHALVSVVSDEGRYHLADAERSTFDLVAVSAKPFLGSLLTVSESGNLTVAVEMEVRQVKVSFGCSGAAAARFCVLTSLKLRPFILRSYSER</sequence>
<reference evidence="1 2" key="1">
    <citation type="submission" date="2019-06" db="EMBL/GenBank/DDBJ databases">
        <title>A chromosomal-level reference genome of Carpinus fangiana (Coryloideae, Betulaceae).</title>
        <authorList>
            <person name="Yang X."/>
            <person name="Wang Z."/>
            <person name="Zhang L."/>
            <person name="Hao G."/>
            <person name="Liu J."/>
            <person name="Yang Y."/>
        </authorList>
    </citation>
    <scope>NUCLEOTIDE SEQUENCE [LARGE SCALE GENOMIC DNA]</scope>
    <source>
        <strain evidence="1">Cfa_2016G</strain>
        <tissue evidence="1">Leaf</tissue>
    </source>
</reference>
<gene>
    <name evidence="1" type="ORF">FH972_021162</name>
</gene>
<accession>A0A5N6KNQ7</accession>
<organism evidence="1 2">
    <name type="scientific">Carpinus fangiana</name>
    <dbReference type="NCBI Taxonomy" id="176857"/>
    <lineage>
        <taxon>Eukaryota</taxon>
        <taxon>Viridiplantae</taxon>
        <taxon>Streptophyta</taxon>
        <taxon>Embryophyta</taxon>
        <taxon>Tracheophyta</taxon>
        <taxon>Spermatophyta</taxon>
        <taxon>Magnoliopsida</taxon>
        <taxon>eudicotyledons</taxon>
        <taxon>Gunneridae</taxon>
        <taxon>Pentapetalae</taxon>
        <taxon>rosids</taxon>
        <taxon>fabids</taxon>
        <taxon>Fagales</taxon>
        <taxon>Betulaceae</taxon>
        <taxon>Carpinus</taxon>
    </lineage>
</organism>
<dbReference type="AlphaFoldDB" id="A0A5N6KNQ7"/>
<name>A0A5N6KNQ7_9ROSI</name>
<keyword evidence="2" id="KW-1185">Reference proteome</keyword>
<dbReference type="Proteomes" id="UP000327013">
    <property type="component" value="Unassembled WGS sequence"/>
</dbReference>
<evidence type="ECO:0000313" key="2">
    <source>
        <dbReference type="Proteomes" id="UP000327013"/>
    </source>
</evidence>
<evidence type="ECO:0000313" key="1">
    <source>
        <dbReference type="EMBL" id="KAB8336854.1"/>
    </source>
</evidence>
<comment type="caution">
    <text evidence="1">The sequence shown here is derived from an EMBL/GenBank/DDBJ whole genome shotgun (WGS) entry which is preliminary data.</text>
</comment>